<dbReference type="KEGG" id="acij:JS278_02067"/>
<dbReference type="PANTHER" id="PTHR45754">
    <property type="entry name" value="METHYLENETETRAHYDROFOLATE REDUCTASE"/>
    <property type="match status" value="1"/>
</dbReference>
<comment type="pathway">
    <text evidence="2 8">One-carbon metabolism; tetrahydrofolate interconversion.</text>
</comment>
<dbReference type="SUPFAM" id="SSF51730">
    <property type="entry name" value="FAD-linked oxidoreductase"/>
    <property type="match status" value="1"/>
</dbReference>
<reference evidence="9 10" key="1">
    <citation type="submission" date="2017-12" db="EMBL/GenBank/DDBJ databases">
        <title>The whole genome sequence of the Acidipropionibacterium virtanenii sp. nov. type strain JS278.</title>
        <authorList>
            <person name="Laine P."/>
            <person name="Deptula P."/>
            <person name="Varmanen P."/>
            <person name="Auvinen P."/>
        </authorList>
    </citation>
    <scope>NUCLEOTIDE SEQUENCE [LARGE SCALE GENOMIC DNA]</scope>
    <source>
        <strain evidence="9 10">JS278</strain>
    </source>
</reference>
<keyword evidence="6 8" id="KW-0560">Oxidoreductase</keyword>
<dbReference type="Gene3D" id="3.20.20.220">
    <property type="match status" value="1"/>
</dbReference>
<evidence type="ECO:0000313" key="10">
    <source>
        <dbReference type="Proteomes" id="UP000251995"/>
    </source>
</evidence>
<dbReference type="AlphaFoldDB" id="A0A344UVC1"/>
<proteinExistence type="inferred from homology"/>
<keyword evidence="5 8" id="KW-0274">FAD</keyword>
<comment type="cofactor">
    <cofactor evidence="1 8">
        <name>FAD</name>
        <dbReference type="ChEBI" id="CHEBI:57692"/>
    </cofactor>
</comment>
<comment type="catalytic activity">
    <reaction evidence="7">
        <text>(6S)-5-methyl-5,6,7,8-tetrahydrofolate + NAD(+) = (6R)-5,10-methylene-5,6,7,8-tetrahydrofolate + NADH + H(+)</text>
        <dbReference type="Rhea" id="RHEA:19821"/>
        <dbReference type="ChEBI" id="CHEBI:15378"/>
        <dbReference type="ChEBI" id="CHEBI:15636"/>
        <dbReference type="ChEBI" id="CHEBI:18608"/>
        <dbReference type="ChEBI" id="CHEBI:57540"/>
        <dbReference type="ChEBI" id="CHEBI:57945"/>
        <dbReference type="EC" id="1.5.1.54"/>
    </reaction>
    <physiologicalReaction direction="right-to-left" evidence="7">
        <dbReference type="Rhea" id="RHEA:19823"/>
    </physiologicalReaction>
</comment>
<dbReference type="CDD" id="cd00537">
    <property type="entry name" value="MTHFR"/>
    <property type="match status" value="1"/>
</dbReference>
<dbReference type="Proteomes" id="UP000251995">
    <property type="component" value="Chromosome"/>
</dbReference>
<dbReference type="InterPro" id="IPR029041">
    <property type="entry name" value="FAD-linked_oxidoreductase-like"/>
</dbReference>
<organism evidence="9 10">
    <name type="scientific">Acidipropionibacterium virtanenii</name>
    <dbReference type="NCBI Taxonomy" id="2057246"/>
    <lineage>
        <taxon>Bacteria</taxon>
        <taxon>Bacillati</taxon>
        <taxon>Actinomycetota</taxon>
        <taxon>Actinomycetes</taxon>
        <taxon>Propionibacteriales</taxon>
        <taxon>Propionibacteriaceae</taxon>
        <taxon>Acidipropionibacterium</taxon>
    </lineage>
</organism>
<evidence type="ECO:0000313" key="9">
    <source>
        <dbReference type="EMBL" id="AXE39219.1"/>
    </source>
</evidence>
<name>A0A344UVC1_9ACTN</name>
<evidence type="ECO:0000256" key="7">
    <source>
        <dbReference type="ARBA" id="ARBA00048628"/>
    </source>
</evidence>
<evidence type="ECO:0000256" key="4">
    <source>
        <dbReference type="ARBA" id="ARBA00022630"/>
    </source>
</evidence>
<dbReference type="RefSeq" id="WP_181833701.1">
    <property type="nucleotide sequence ID" value="NZ_CP025198.1"/>
</dbReference>
<gene>
    <name evidence="9" type="primary">metF</name>
    <name evidence="9" type="ORF">JS278_02067</name>
</gene>
<dbReference type="Pfam" id="PF02219">
    <property type="entry name" value="MTHFR"/>
    <property type="match status" value="1"/>
</dbReference>
<evidence type="ECO:0000256" key="1">
    <source>
        <dbReference type="ARBA" id="ARBA00001974"/>
    </source>
</evidence>
<keyword evidence="4 8" id="KW-0285">Flavoprotein</keyword>
<dbReference type="InterPro" id="IPR003171">
    <property type="entry name" value="Mehydrof_redctse-like"/>
</dbReference>
<dbReference type="GO" id="GO:0071949">
    <property type="term" value="F:FAD binding"/>
    <property type="evidence" value="ECO:0007669"/>
    <property type="project" value="TreeGrafter"/>
</dbReference>
<dbReference type="GO" id="GO:0035999">
    <property type="term" value="P:tetrahydrofolate interconversion"/>
    <property type="evidence" value="ECO:0007669"/>
    <property type="project" value="UniProtKB-UniPathway"/>
</dbReference>
<dbReference type="GO" id="GO:0009086">
    <property type="term" value="P:methionine biosynthetic process"/>
    <property type="evidence" value="ECO:0007669"/>
    <property type="project" value="TreeGrafter"/>
</dbReference>
<dbReference type="PANTHER" id="PTHR45754:SF3">
    <property type="entry name" value="METHYLENETETRAHYDROFOLATE REDUCTASE (NADPH)"/>
    <property type="match status" value="1"/>
</dbReference>
<dbReference type="GO" id="GO:0005829">
    <property type="term" value="C:cytosol"/>
    <property type="evidence" value="ECO:0007669"/>
    <property type="project" value="TreeGrafter"/>
</dbReference>
<evidence type="ECO:0000256" key="8">
    <source>
        <dbReference type="RuleBase" id="RU003862"/>
    </source>
</evidence>
<sequence length="305" mass="33266">MLSSTRPAETIADLLTRAERPLTSFEFMPPRSEEDVYRLWRATDALVPLSPDFISVTYGANGSSRDRTLRCTRHMVASGLRTVGHLTAVSQSVAELEQAVRDYHDAGVDHILAIRGDMPGGATEPWLARPDGLANATDLVRLVHRVNPDACVGVGAFPDCHPASGDLDLDARILADKAEAGASYAITQLFFIPEHYTDLVARVRALGCDIPIIPGIMPITSFGQIRRFGELSGTDVPADLVARLSEVAEDRAAVRAIGLEAAARLCCRLLDQGAPGLHYYTLNRSRATTELHAMVRDRRPGMWDR</sequence>
<protein>
    <recommendedName>
        <fullName evidence="8">Methylenetetrahydrofolate reductase</fullName>
    </recommendedName>
</protein>
<evidence type="ECO:0000256" key="6">
    <source>
        <dbReference type="ARBA" id="ARBA00023002"/>
    </source>
</evidence>
<keyword evidence="10" id="KW-1185">Reference proteome</keyword>
<dbReference type="GO" id="GO:0106312">
    <property type="term" value="F:methylenetetrahydrofolate reductase (NADH) activity"/>
    <property type="evidence" value="ECO:0007669"/>
    <property type="project" value="UniProtKB-EC"/>
</dbReference>
<dbReference type="EMBL" id="CP025198">
    <property type="protein sequence ID" value="AXE39219.1"/>
    <property type="molecule type" value="Genomic_DNA"/>
</dbReference>
<dbReference type="UniPathway" id="UPA00193"/>
<accession>A0A344UVC1</accession>
<evidence type="ECO:0000256" key="2">
    <source>
        <dbReference type="ARBA" id="ARBA00004777"/>
    </source>
</evidence>
<evidence type="ECO:0000256" key="5">
    <source>
        <dbReference type="ARBA" id="ARBA00022827"/>
    </source>
</evidence>
<comment type="similarity">
    <text evidence="3 8">Belongs to the methylenetetrahydrofolate reductase family.</text>
</comment>
<evidence type="ECO:0000256" key="3">
    <source>
        <dbReference type="ARBA" id="ARBA00006743"/>
    </source>
</evidence>